<evidence type="ECO:0000256" key="1">
    <source>
        <dbReference type="SAM" id="MobiDB-lite"/>
    </source>
</evidence>
<comment type="caution">
    <text evidence="2">The sequence shown here is derived from an EMBL/GenBank/DDBJ whole genome shotgun (WGS) entry which is preliminary data.</text>
</comment>
<gene>
    <name evidence="2" type="ORF">SPARVUS_LOCUS925121</name>
</gene>
<feature type="region of interest" description="Disordered" evidence="1">
    <location>
        <begin position="1"/>
        <end position="28"/>
    </location>
</feature>
<reference evidence="2" key="1">
    <citation type="submission" date="2023-05" db="EMBL/GenBank/DDBJ databases">
        <authorList>
            <person name="Stuckert A."/>
        </authorList>
    </citation>
    <scope>NUCLEOTIDE SEQUENCE</scope>
</reference>
<evidence type="ECO:0000313" key="2">
    <source>
        <dbReference type="EMBL" id="CAI9535846.1"/>
    </source>
</evidence>
<dbReference type="EMBL" id="CATNWA010000286">
    <property type="protein sequence ID" value="CAI9535846.1"/>
    <property type="molecule type" value="Genomic_DNA"/>
</dbReference>
<accession>A0ABN9AIJ5</accession>
<protein>
    <submittedName>
        <fullName evidence="2">Uncharacterized protein</fullName>
    </submittedName>
</protein>
<dbReference type="Proteomes" id="UP001162483">
    <property type="component" value="Unassembled WGS sequence"/>
</dbReference>
<evidence type="ECO:0000313" key="3">
    <source>
        <dbReference type="Proteomes" id="UP001162483"/>
    </source>
</evidence>
<sequence length="62" mass="6974">MIAARSLREAGAPPRETIFSASPKPELHRERAERYMLEWKEDSRGVIAGRIPGTTNHRSAKS</sequence>
<keyword evidence="3" id="KW-1185">Reference proteome</keyword>
<proteinExistence type="predicted"/>
<name>A0ABN9AIJ5_9NEOB</name>
<organism evidence="2 3">
    <name type="scientific">Staurois parvus</name>
    <dbReference type="NCBI Taxonomy" id="386267"/>
    <lineage>
        <taxon>Eukaryota</taxon>
        <taxon>Metazoa</taxon>
        <taxon>Chordata</taxon>
        <taxon>Craniata</taxon>
        <taxon>Vertebrata</taxon>
        <taxon>Euteleostomi</taxon>
        <taxon>Amphibia</taxon>
        <taxon>Batrachia</taxon>
        <taxon>Anura</taxon>
        <taxon>Neobatrachia</taxon>
        <taxon>Ranoidea</taxon>
        <taxon>Ranidae</taxon>
        <taxon>Staurois</taxon>
    </lineage>
</organism>